<dbReference type="InterPro" id="IPR008949">
    <property type="entry name" value="Isoprenoid_synthase_dom_sf"/>
</dbReference>
<feature type="non-terminal residue" evidence="2">
    <location>
        <position position="100"/>
    </location>
</feature>
<evidence type="ECO:0000313" key="2">
    <source>
        <dbReference type="EMBL" id="CAK9185516.1"/>
    </source>
</evidence>
<sequence>MLATTVAVHSTIFHAYVLLGFPMTRNSLECFKLASDTLYWSSLIAQLVDDLGTYKVESARGDVSKSIECCMMEEQVSEEEAASHIKRLISSSWKCLNETI</sequence>
<dbReference type="InterPro" id="IPR005630">
    <property type="entry name" value="Terpene_synthase_metal-bd"/>
</dbReference>
<dbReference type="SUPFAM" id="SSF48576">
    <property type="entry name" value="Terpenoid synthases"/>
    <property type="match status" value="1"/>
</dbReference>
<feature type="domain" description="Terpene synthase metal-binding" evidence="1">
    <location>
        <begin position="4"/>
        <end position="94"/>
    </location>
</feature>
<name>A0ABC8UWR0_9AQUA</name>
<dbReference type="Proteomes" id="UP001642360">
    <property type="component" value="Unassembled WGS sequence"/>
</dbReference>
<reference evidence="2 3" key="1">
    <citation type="submission" date="2024-02" db="EMBL/GenBank/DDBJ databases">
        <authorList>
            <person name="Vignale AGUSTIN F."/>
            <person name="Sosa J E."/>
            <person name="Modenutti C."/>
        </authorList>
    </citation>
    <scope>NUCLEOTIDE SEQUENCE [LARGE SCALE GENOMIC DNA]</scope>
</reference>
<dbReference type="AlphaFoldDB" id="A0ABC8UWR0"/>
<dbReference type="Gene3D" id="1.10.600.10">
    <property type="entry name" value="Farnesyl Diphosphate Synthase"/>
    <property type="match status" value="1"/>
</dbReference>
<dbReference type="Pfam" id="PF03936">
    <property type="entry name" value="Terpene_synth_C"/>
    <property type="match status" value="1"/>
</dbReference>
<organism evidence="2 3">
    <name type="scientific">Ilex paraguariensis</name>
    <name type="common">yerba mate</name>
    <dbReference type="NCBI Taxonomy" id="185542"/>
    <lineage>
        <taxon>Eukaryota</taxon>
        <taxon>Viridiplantae</taxon>
        <taxon>Streptophyta</taxon>
        <taxon>Embryophyta</taxon>
        <taxon>Tracheophyta</taxon>
        <taxon>Spermatophyta</taxon>
        <taxon>Magnoliopsida</taxon>
        <taxon>eudicotyledons</taxon>
        <taxon>Gunneridae</taxon>
        <taxon>Pentapetalae</taxon>
        <taxon>asterids</taxon>
        <taxon>campanulids</taxon>
        <taxon>Aquifoliales</taxon>
        <taxon>Aquifoliaceae</taxon>
        <taxon>Ilex</taxon>
    </lineage>
</organism>
<protein>
    <recommendedName>
        <fullName evidence="1">Terpene synthase metal-binding domain-containing protein</fullName>
    </recommendedName>
</protein>
<dbReference type="EMBL" id="CAUOFW020009354">
    <property type="protein sequence ID" value="CAK9185516.1"/>
    <property type="molecule type" value="Genomic_DNA"/>
</dbReference>
<accession>A0ABC8UWR0</accession>
<gene>
    <name evidence="2" type="ORF">ILEXP_LOCUS55924</name>
</gene>
<comment type="caution">
    <text evidence="2">The sequence shown here is derived from an EMBL/GenBank/DDBJ whole genome shotgun (WGS) entry which is preliminary data.</text>
</comment>
<proteinExistence type="predicted"/>
<evidence type="ECO:0000259" key="1">
    <source>
        <dbReference type="Pfam" id="PF03936"/>
    </source>
</evidence>
<evidence type="ECO:0000313" key="3">
    <source>
        <dbReference type="Proteomes" id="UP001642360"/>
    </source>
</evidence>
<keyword evidence="3" id="KW-1185">Reference proteome</keyword>